<name>A0A1D8KCP0_9GAMM</name>
<feature type="transmembrane region" description="Helical" evidence="1">
    <location>
        <begin position="57"/>
        <end position="83"/>
    </location>
</feature>
<keyword evidence="1" id="KW-0812">Transmembrane</keyword>
<evidence type="ECO:0000313" key="3">
    <source>
        <dbReference type="Proteomes" id="UP000095342"/>
    </source>
</evidence>
<accession>A0A1D8KCP0</accession>
<geneLocation type="plasmid" evidence="3">
    <name>papv6</name>
</geneLocation>
<reference evidence="2 3" key="1">
    <citation type="submission" date="2016-09" db="EMBL/GenBank/DDBJ databases">
        <title>Acidihalobacter prosperus V6 (DSM14174).</title>
        <authorList>
            <person name="Khaleque H.N."/>
            <person name="Ramsay J.P."/>
            <person name="Murphy R.J.T."/>
            <person name="Kaksonen A.H."/>
            <person name="Boxall N.J."/>
            <person name="Watkin E.L.J."/>
        </authorList>
    </citation>
    <scope>NUCLEOTIDE SEQUENCE [LARGE SCALE GENOMIC DNA]</scope>
    <source>
        <strain evidence="2 3">V6</strain>
        <plasmid evidence="3">papv6</plasmid>
    </source>
</reference>
<gene>
    <name evidence="2" type="ORF">BJI67_15915</name>
</gene>
<dbReference type="AlphaFoldDB" id="A0A1D8KCP0"/>
<dbReference type="Proteomes" id="UP000095342">
    <property type="component" value="Plasmid pAPV6"/>
</dbReference>
<proteinExistence type="predicted"/>
<protein>
    <submittedName>
        <fullName evidence="2">Uncharacterized protein</fullName>
    </submittedName>
</protein>
<evidence type="ECO:0000256" key="1">
    <source>
        <dbReference type="SAM" id="Phobius"/>
    </source>
</evidence>
<keyword evidence="2" id="KW-0614">Plasmid</keyword>
<organism evidence="2 3">
    <name type="scientific">Acidihalobacter aeolianus</name>
    <dbReference type="NCBI Taxonomy" id="2792603"/>
    <lineage>
        <taxon>Bacteria</taxon>
        <taxon>Pseudomonadati</taxon>
        <taxon>Pseudomonadota</taxon>
        <taxon>Gammaproteobacteria</taxon>
        <taxon>Chromatiales</taxon>
        <taxon>Ectothiorhodospiraceae</taxon>
        <taxon>Acidihalobacter</taxon>
    </lineage>
</organism>
<dbReference type="KEGG" id="aaeo:BJI67_15915"/>
<keyword evidence="1" id="KW-0472">Membrane</keyword>
<feature type="transmembrane region" description="Helical" evidence="1">
    <location>
        <begin position="30"/>
        <end position="51"/>
    </location>
</feature>
<sequence length="118" mass="13392">MMTMNSMHSPSQTSTSLSTAKTIFDQANHIAAIALPYLEWTLAISLVMLLFKPTRDLVLWIYGTLLTPAVLAVAGKFLMWVWWMIKQMAKAHIVVMRNLFLPRRRIYPSLEKPEDGGG</sequence>
<dbReference type="EMBL" id="CP017449">
    <property type="protein sequence ID" value="AOV18728.1"/>
    <property type="molecule type" value="Genomic_DNA"/>
</dbReference>
<evidence type="ECO:0000313" key="2">
    <source>
        <dbReference type="EMBL" id="AOV18728.1"/>
    </source>
</evidence>
<keyword evidence="3" id="KW-1185">Reference proteome</keyword>
<keyword evidence="1" id="KW-1133">Transmembrane helix</keyword>